<dbReference type="EMBL" id="CP039348">
    <property type="protein sequence ID" value="QCD89842.1"/>
    <property type="molecule type" value="Genomic_DNA"/>
</dbReference>
<gene>
    <name evidence="2" type="ORF">DEO72_LG4g792</name>
</gene>
<proteinExistence type="predicted"/>
<reference evidence="2 3" key="1">
    <citation type="submission" date="2019-04" db="EMBL/GenBank/DDBJ databases">
        <title>An improved genome assembly and genetic linkage map for asparagus bean, Vigna unguiculata ssp. sesquipedialis.</title>
        <authorList>
            <person name="Xia Q."/>
            <person name="Zhang R."/>
            <person name="Dong Y."/>
        </authorList>
    </citation>
    <scope>NUCLEOTIDE SEQUENCE [LARGE SCALE GENOMIC DNA]</scope>
    <source>
        <tissue evidence="2">Leaf</tissue>
    </source>
</reference>
<feature type="coiled-coil region" evidence="1">
    <location>
        <begin position="32"/>
        <end position="66"/>
    </location>
</feature>
<evidence type="ECO:0000313" key="2">
    <source>
        <dbReference type="EMBL" id="QCD89842.1"/>
    </source>
</evidence>
<evidence type="ECO:0000256" key="1">
    <source>
        <dbReference type="SAM" id="Coils"/>
    </source>
</evidence>
<keyword evidence="3" id="KW-1185">Reference proteome</keyword>
<organism evidence="2 3">
    <name type="scientific">Vigna unguiculata</name>
    <name type="common">Cowpea</name>
    <dbReference type="NCBI Taxonomy" id="3917"/>
    <lineage>
        <taxon>Eukaryota</taxon>
        <taxon>Viridiplantae</taxon>
        <taxon>Streptophyta</taxon>
        <taxon>Embryophyta</taxon>
        <taxon>Tracheophyta</taxon>
        <taxon>Spermatophyta</taxon>
        <taxon>Magnoliopsida</taxon>
        <taxon>eudicotyledons</taxon>
        <taxon>Gunneridae</taxon>
        <taxon>Pentapetalae</taxon>
        <taxon>rosids</taxon>
        <taxon>fabids</taxon>
        <taxon>Fabales</taxon>
        <taxon>Fabaceae</taxon>
        <taxon>Papilionoideae</taxon>
        <taxon>50 kb inversion clade</taxon>
        <taxon>NPAAA clade</taxon>
        <taxon>indigoferoid/millettioid clade</taxon>
        <taxon>Phaseoleae</taxon>
        <taxon>Vigna</taxon>
    </lineage>
</organism>
<sequence>MSKSQNKITNLDVEVLSIKEKLGTTSEMESKLKEAKATSQCVEEDMSKAQESKAKLKKKITQVEAENVGLAKSCMKGYAEKFLKIMHQVVYFSPTEDTSRFNLFKDVIYVELMDD</sequence>
<protein>
    <submittedName>
        <fullName evidence="2">Uncharacterized protein</fullName>
    </submittedName>
</protein>
<dbReference type="Proteomes" id="UP000501690">
    <property type="component" value="Linkage Group LG4"/>
</dbReference>
<keyword evidence="1" id="KW-0175">Coiled coil</keyword>
<evidence type="ECO:0000313" key="3">
    <source>
        <dbReference type="Proteomes" id="UP000501690"/>
    </source>
</evidence>
<name>A0A4D6LM20_VIGUN</name>
<accession>A0A4D6LM20</accession>
<dbReference type="AlphaFoldDB" id="A0A4D6LM20"/>